<dbReference type="EMBL" id="LAZR01000452">
    <property type="protein sequence ID" value="KKN68302.1"/>
    <property type="molecule type" value="Genomic_DNA"/>
</dbReference>
<feature type="transmembrane region" description="Helical" evidence="1">
    <location>
        <begin position="58"/>
        <end position="78"/>
    </location>
</feature>
<organism evidence="2">
    <name type="scientific">marine sediment metagenome</name>
    <dbReference type="NCBI Taxonomy" id="412755"/>
    <lineage>
        <taxon>unclassified sequences</taxon>
        <taxon>metagenomes</taxon>
        <taxon>ecological metagenomes</taxon>
    </lineage>
</organism>
<feature type="transmembrane region" description="Helical" evidence="1">
    <location>
        <begin position="87"/>
        <end position="109"/>
    </location>
</feature>
<evidence type="ECO:0000256" key="1">
    <source>
        <dbReference type="SAM" id="Phobius"/>
    </source>
</evidence>
<gene>
    <name evidence="2" type="ORF">LCGC14_0452580</name>
</gene>
<feature type="transmembrane region" description="Helical" evidence="1">
    <location>
        <begin position="26"/>
        <end position="46"/>
    </location>
</feature>
<feature type="transmembrane region" description="Helical" evidence="1">
    <location>
        <begin position="1024"/>
        <end position="1048"/>
    </location>
</feature>
<sequence>MAIAPSDSASRARSGREMLLAQPTRLAAMVAVVVGLAGAAILVVHMAGNRQQPAELTAYQAVWAALLCATAVLALLLLAREVWAQKLLLTCSSLLAVAAIVHGLGALLWGSQSWWALGLPALKVVPVVGIGSAVCALLLVRASAPGSRLRYASVVTLSAAVAIALAATVNLIAQKDYVRRSVETLGRFGLSDRLKRVVESLDEPVTLTCAYTSTDPRRKGSEYGPRVLELLNDMGEHSRRHNKQITVINAANDVERAKAIRNLSRQLSEKAGQHRTFLQRFADEGDRLAPAALASAQQWDALPKDAYLRAWMVHGTLIQQLAQTAERLSTQAKIVRSKLRISALPDYATLADQSVKALTDSATSLGMSADQLRRIRAIPETVRANRAKTLKGLTRCTKAARAILETVGQVDDPMPSRPAGVLRKFVRQARELAAASQATGRLLAEIAGKDDAQLLNTCEAWMLWQTVERQRVPLMSPAELYLYNSGLLANRADRVEQTITAVKDEFLPPLLEEMRRDAVTLVSGYVGSDELIRKKIDWLAQPSEDLDAFLAKALDETLVVGVLAPLADLLSAGEKLPKLETSDLADQAAGENIVIIEVGDRREIVPFEAVWPLTIERMSAFSAEEVPRQFHGDVAIGSKLLAMTQPPLATVVITYYEPAPDPRAPASTPTPAIRPADLSALQRRLQEANFRVEQWNLTDAAPRSLAAKADEPPEAGDEELPRILLVLPSPEFMPPGLAALQRFKASPLVKVKQAIDTGVPAVFLTNYQWPRPLRNQWPSLIMAQVHDAFGAYLNGEWGIEVLGDYRILETVPDKDVPGRFRISPQRFYYLALSLFTDHPIGRPLQGQRMLWRELCPLQLAKSPPPGVRTEVLLAVPPAWRPNVWATSRLLEFIDQVRGQEGSLIEPNYDAGDIAIPDDVGLPVAVAATREGPAPTATAPSDATPSTPPVRIVVLTVGESVINDHLDGRVSEIDRSGSMIFTDPPRANADLVINSIYWVIGRDQDIAAAAAANQPIQAVSRTTRALLWVACVVVAPLVILAAGGIVMLVRRR</sequence>
<accession>A0A0F9T0M7</accession>
<comment type="caution">
    <text evidence="2">The sequence shown here is derived from an EMBL/GenBank/DDBJ whole genome shotgun (WGS) entry which is preliminary data.</text>
</comment>
<protein>
    <submittedName>
        <fullName evidence="2">Uncharacterized protein</fullName>
    </submittedName>
</protein>
<proteinExistence type="predicted"/>
<feature type="transmembrane region" description="Helical" evidence="1">
    <location>
        <begin position="151"/>
        <end position="173"/>
    </location>
</feature>
<dbReference type="AlphaFoldDB" id="A0A0F9T0M7"/>
<keyword evidence="1" id="KW-0812">Transmembrane</keyword>
<evidence type="ECO:0000313" key="2">
    <source>
        <dbReference type="EMBL" id="KKN68302.1"/>
    </source>
</evidence>
<feature type="transmembrane region" description="Helical" evidence="1">
    <location>
        <begin position="115"/>
        <end position="139"/>
    </location>
</feature>
<keyword evidence="1" id="KW-0472">Membrane</keyword>
<reference evidence="2" key="1">
    <citation type="journal article" date="2015" name="Nature">
        <title>Complex archaea that bridge the gap between prokaryotes and eukaryotes.</title>
        <authorList>
            <person name="Spang A."/>
            <person name="Saw J.H."/>
            <person name="Jorgensen S.L."/>
            <person name="Zaremba-Niedzwiedzka K."/>
            <person name="Martijn J."/>
            <person name="Lind A.E."/>
            <person name="van Eijk R."/>
            <person name="Schleper C."/>
            <person name="Guy L."/>
            <person name="Ettema T.J."/>
        </authorList>
    </citation>
    <scope>NUCLEOTIDE SEQUENCE</scope>
</reference>
<keyword evidence="1" id="KW-1133">Transmembrane helix</keyword>
<name>A0A0F9T0M7_9ZZZZ</name>